<evidence type="ECO:0000256" key="1">
    <source>
        <dbReference type="SAM" id="MobiDB-lite"/>
    </source>
</evidence>
<reference evidence="2 3" key="1">
    <citation type="submission" date="2021-02" db="EMBL/GenBank/DDBJ databases">
        <title>Porcisia hertigi Genome sequencing and assembly.</title>
        <authorList>
            <person name="Almutairi H."/>
            <person name="Gatherer D."/>
        </authorList>
    </citation>
    <scope>NUCLEOTIDE SEQUENCE [LARGE SCALE GENOMIC DNA]</scope>
    <source>
        <strain evidence="2 3">C119</strain>
    </source>
</reference>
<protein>
    <submittedName>
        <fullName evidence="2">Uncharacterized protein</fullName>
    </submittedName>
</protein>
<dbReference type="KEGG" id="phet:94289949"/>
<feature type="region of interest" description="Disordered" evidence="1">
    <location>
        <begin position="840"/>
        <end position="898"/>
    </location>
</feature>
<proteinExistence type="predicted"/>
<keyword evidence="3" id="KW-1185">Reference proteome</keyword>
<evidence type="ECO:0000313" key="2">
    <source>
        <dbReference type="EMBL" id="KAG5497610.1"/>
    </source>
</evidence>
<dbReference type="OrthoDB" id="265308at2759"/>
<dbReference type="GeneID" id="94289949"/>
<dbReference type="RefSeq" id="XP_067755078.1">
    <property type="nucleotide sequence ID" value="XM_067899872.1"/>
</dbReference>
<dbReference type="AlphaFoldDB" id="A0A836I6H2"/>
<comment type="caution">
    <text evidence="2">The sequence shown here is derived from an EMBL/GenBank/DDBJ whole genome shotgun (WGS) entry which is preliminary data.</text>
</comment>
<feature type="region of interest" description="Disordered" evidence="1">
    <location>
        <begin position="252"/>
        <end position="292"/>
    </location>
</feature>
<name>A0A836I6H2_9TRYP</name>
<feature type="compositionally biased region" description="Basic and acidic residues" evidence="1">
    <location>
        <begin position="281"/>
        <end position="292"/>
    </location>
</feature>
<gene>
    <name evidence="2" type="ORF">JKF63_03875</name>
</gene>
<sequence length="1064" mass="113035">MSVRQTRRLFVLWGQALGDYVPPHSPSGLVRGHLLRRYPVSGAIAAVSPALKTDKEVAAHVGCMEWLPARTPAEVVLNANEYSVFHAVPTVGPEDVQWCTRYLLSTSRTFAARAATTDANVRDENVTGTSFMNGLQGGTNSFHKLPPRGESAASAALAPITATLSALLHVLGEHRCLLAGAEALQTGVPISCILAELMEAQMYLTWSLHSHRAAVSTDGVLFTSCNLIGRNVDEDNVSVSSELDEHMIPLTGGRAVSSSEEGSEGPGGASKLHTFPGSSKMGEEGAREEKVRHQQLPVLHRRFRREVAHLHSCGPRGRIAKDFRERMPTCAEGFEVTADSPIAEHRVPLVIAVTPTARGLSAALKSAAVVWAHFDCAPGDGGSSFRALRRCVYAEDVLWRPAPGSSLVATWWTALLHRHLHSNYRASHTEKSCSLPFNTPAPSRLGERRTISTAAATMRGKGDCCSASVMCDEKGAIRASPFSPCECAFHVVITGGDAEDHFLAPLFAGAEEGITGMSTACGDQGARIDATPLSGGEEGSDLARPRCGGAGRVLAPVRSADRGGPERPVVLLCYGCPAGQVAHLRVICDSYLASHDMSVASAAMGSQSTFDRPSGGDAIPGCEAATTSLSGHRHSSTSMKMSHRAVPAIVELCTEASAVSMIAALPQTQSAATPSACSANGAFSLSYHLEGVSPLVPFPPETQPMLFCVTTAAPPRTLEEVAERVAESGLLEQPLRHAEIGDALPIGCAKSSPTASLHPQQAAVASAALYGDATLQMGWCSLCFAPELHAPSLLRMLTQRYFRQPFRSGHSFDRMCRRGPAPSPLHVQAAQEVLRCGTKGVCTHGSSPPGRRESSEGVRPGPSSPQAAYSVAPETLARGRGGEEARTPPFDGGAPETRGVRPEVRWKHVCGGFTLPLTAIEGRGSPYFVPCLLLSDLAEVASAILEKGQEGRMSQAKCDAKQWLRPAERTPPHVHADFLRDGPNLRLGVALQGDIRRPAGAASEQPRAQVACAVAAVEKSVLHLKCAHDTEVVGYRGVVSGNYLFVCCYPDAWQDAVRDALMRR</sequence>
<dbReference type="EMBL" id="JAFJZO010000031">
    <property type="protein sequence ID" value="KAG5497610.1"/>
    <property type="molecule type" value="Genomic_DNA"/>
</dbReference>
<dbReference type="Proteomes" id="UP000674318">
    <property type="component" value="Unassembled WGS sequence"/>
</dbReference>
<organism evidence="2 3">
    <name type="scientific">Porcisia hertigi</name>
    <dbReference type="NCBI Taxonomy" id="2761500"/>
    <lineage>
        <taxon>Eukaryota</taxon>
        <taxon>Discoba</taxon>
        <taxon>Euglenozoa</taxon>
        <taxon>Kinetoplastea</taxon>
        <taxon>Metakinetoplastina</taxon>
        <taxon>Trypanosomatida</taxon>
        <taxon>Trypanosomatidae</taxon>
        <taxon>Leishmaniinae</taxon>
        <taxon>Porcisia</taxon>
    </lineage>
</organism>
<accession>A0A836I6H2</accession>
<evidence type="ECO:0000313" key="3">
    <source>
        <dbReference type="Proteomes" id="UP000674318"/>
    </source>
</evidence>